<evidence type="ECO:0000313" key="4">
    <source>
        <dbReference type="Proteomes" id="UP001165121"/>
    </source>
</evidence>
<dbReference type="GO" id="GO:0008381">
    <property type="term" value="F:mechanosensitive monoatomic ion channel activity"/>
    <property type="evidence" value="ECO:0007669"/>
    <property type="project" value="InterPro"/>
</dbReference>
<dbReference type="GO" id="GO:0005261">
    <property type="term" value="F:monoatomic cation channel activity"/>
    <property type="evidence" value="ECO:0007669"/>
    <property type="project" value="TreeGrafter"/>
</dbReference>
<feature type="transmembrane region" description="Helical" evidence="1">
    <location>
        <begin position="82"/>
        <end position="102"/>
    </location>
</feature>
<dbReference type="PANTHER" id="PTHR13167:SF25">
    <property type="entry name" value="PIEZO-TYPE MECHANOSENSITIVE ION CHANNEL COMPONENT"/>
    <property type="match status" value="1"/>
</dbReference>
<dbReference type="OrthoDB" id="303066at2759"/>
<dbReference type="Proteomes" id="UP001165121">
    <property type="component" value="Unassembled WGS sequence"/>
</dbReference>
<proteinExistence type="predicted"/>
<evidence type="ECO:0000259" key="2">
    <source>
        <dbReference type="Pfam" id="PF12166"/>
    </source>
</evidence>
<dbReference type="AlphaFoldDB" id="A0A9W6WWA8"/>
<dbReference type="GO" id="GO:0016020">
    <property type="term" value="C:membrane"/>
    <property type="evidence" value="ECO:0007669"/>
    <property type="project" value="InterPro"/>
</dbReference>
<dbReference type="GO" id="GO:0050982">
    <property type="term" value="P:detection of mechanical stimulus"/>
    <property type="evidence" value="ECO:0007669"/>
    <property type="project" value="TreeGrafter"/>
</dbReference>
<organism evidence="3 4">
    <name type="scientific">Phytophthora fragariaefolia</name>
    <dbReference type="NCBI Taxonomy" id="1490495"/>
    <lineage>
        <taxon>Eukaryota</taxon>
        <taxon>Sar</taxon>
        <taxon>Stramenopiles</taxon>
        <taxon>Oomycota</taxon>
        <taxon>Peronosporomycetes</taxon>
        <taxon>Peronosporales</taxon>
        <taxon>Peronosporaceae</taxon>
        <taxon>Phytophthora</taxon>
    </lineage>
</organism>
<keyword evidence="1" id="KW-0472">Membrane</keyword>
<accession>A0A9W6WWA8</accession>
<dbReference type="PANTHER" id="PTHR13167">
    <property type="entry name" value="PIEZO-TYPE MECHANOSENSITIVE ION CHANNEL COMPONENT"/>
    <property type="match status" value="1"/>
</dbReference>
<dbReference type="GO" id="GO:0042391">
    <property type="term" value="P:regulation of membrane potential"/>
    <property type="evidence" value="ECO:0007669"/>
    <property type="project" value="TreeGrafter"/>
</dbReference>
<dbReference type="GO" id="GO:0071260">
    <property type="term" value="P:cellular response to mechanical stimulus"/>
    <property type="evidence" value="ECO:0007669"/>
    <property type="project" value="TreeGrafter"/>
</dbReference>
<keyword evidence="1" id="KW-0812">Transmembrane</keyword>
<dbReference type="Pfam" id="PF12166">
    <property type="entry name" value="Piezo_cap"/>
    <property type="match status" value="1"/>
</dbReference>
<evidence type="ECO:0000313" key="3">
    <source>
        <dbReference type="EMBL" id="GMF18779.1"/>
    </source>
</evidence>
<gene>
    <name evidence="3" type="ORF">Pfra01_000175000</name>
</gene>
<keyword evidence="1" id="KW-1133">Transmembrane helix</keyword>
<comment type="caution">
    <text evidence="3">The sequence shown here is derived from an EMBL/GenBank/DDBJ whole genome shotgun (WGS) entry which is preliminary data.</text>
</comment>
<feature type="domain" description="Piezo non-specific cation channel cap" evidence="2">
    <location>
        <begin position="79"/>
        <end position="137"/>
    </location>
</feature>
<sequence>MPPDMDMGIGLEALVRHAVPDQNFEHHVASFVLDDWSANYNNIDFDFGQACTPSQQFQGPSKRKPSPTWRDVTKCSRTTIGISLYGLTAAYVFVVVAVGSAIKEFFRGKLLQIQYEELPNPEDVLELVEGIYIVRHQLVHGFLLVHNDKDDGRRVTSLAVVRGLMGLNMASGPTRQVSKNSSMTPAVVIFFIMGCHCLPCRISASSTRHHT</sequence>
<name>A0A9W6WWA8_9STRA</name>
<dbReference type="InterPro" id="IPR031334">
    <property type="entry name" value="Piezo_cap_dom"/>
</dbReference>
<dbReference type="InterPro" id="IPR027272">
    <property type="entry name" value="Piezo"/>
</dbReference>
<dbReference type="EMBL" id="BSXT01000141">
    <property type="protein sequence ID" value="GMF18779.1"/>
    <property type="molecule type" value="Genomic_DNA"/>
</dbReference>
<protein>
    <submittedName>
        <fullName evidence="3">Unnamed protein product</fullName>
    </submittedName>
</protein>
<keyword evidence="4" id="KW-1185">Reference proteome</keyword>
<reference evidence="3" key="1">
    <citation type="submission" date="2023-04" db="EMBL/GenBank/DDBJ databases">
        <title>Phytophthora fragariaefolia NBRC 109709.</title>
        <authorList>
            <person name="Ichikawa N."/>
            <person name="Sato H."/>
            <person name="Tonouchi N."/>
        </authorList>
    </citation>
    <scope>NUCLEOTIDE SEQUENCE</scope>
    <source>
        <strain evidence="3">NBRC 109709</strain>
    </source>
</reference>
<evidence type="ECO:0000256" key="1">
    <source>
        <dbReference type="SAM" id="Phobius"/>
    </source>
</evidence>